<evidence type="ECO:0000313" key="4">
    <source>
        <dbReference type="Proteomes" id="UP000324705"/>
    </source>
</evidence>
<feature type="domain" description="F-box" evidence="2">
    <location>
        <begin position="11"/>
        <end position="56"/>
    </location>
</feature>
<proteinExistence type="predicted"/>
<keyword evidence="1" id="KW-1133">Transmembrane helix</keyword>
<dbReference type="InterPro" id="IPR036047">
    <property type="entry name" value="F-box-like_dom_sf"/>
</dbReference>
<dbReference type="InterPro" id="IPR001810">
    <property type="entry name" value="F-box_dom"/>
</dbReference>
<evidence type="ECO:0000313" key="3">
    <source>
        <dbReference type="EMBL" id="VAI38595.1"/>
    </source>
</evidence>
<evidence type="ECO:0000256" key="1">
    <source>
        <dbReference type="SAM" id="Phobius"/>
    </source>
</evidence>
<keyword evidence="4" id="KW-1185">Reference proteome</keyword>
<accession>A0A9R0XLF1</accession>
<dbReference type="Proteomes" id="UP000324705">
    <property type="component" value="Chromosome 5B"/>
</dbReference>
<evidence type="ECO:0000259" key="2">
    <source>
        <dbReference type="Pfam" id="PF12937"/>
    </source>
</evidence>
<dbReference type="SUPFAM" id="SSF81383">
    <property type="entry name" value="F-box domain"/>
    <property type="match status" value="1"/>
</dbReference>
<dbReference type="FunFam" id="1.20.1280.50:FF:000037">
    <property type="entry name" value="F-box protein SKIP19"/>
    <property type="match status" value="1"/>
</dbReference>
<dbReference type="AlphaFoldDB" id="A0A9R0XLF1"/>
<dbReference type="Gene3D" id="1.20.1280.50">
    <property type="match status" value="1"/>
</dbReference>
<dbReference type="PANTHER" id="PTHR38926:SF46">
    <property type="entry name" value="F-BOX DOMAIN-CONTAINING PROTEIN"/>
    <property type="match status" value="1"/>
</dbReference>
<keyword evidence="1" id="KW-0472">Membrane</keyword>
<reference evidence="3 4" key="1">
    <citation type="submission" date="2017-09" db="EMBL/GenBank/DDBJ databases">
        <authorList>
            <consortium name="International Durum Wheat Genome Sequencing Consortium (IDWGSC)"/>
            <person name="Milanesi L."/>
        </authorList>
    </citation>
    <scope>NUCLEOTIDE SEQUENCE [LARGE SCALE GENOMIC DNA]</scope>
    <source>
        <strain evidence="4">cv. Svevo</strain>
    </source>
</reference>
<sequence length="109" mass="12124">MDDVAPSAMDWSLLPLDALSLIFVRLGAVDILMGAGLVCHSWLVAAKLPEVWRSVDMDKHEVVLRKGDAVLRQMAKAAVDRSDGQLREFAGRLFVTDELIKYIVESHPH</sequence>
<feature type="transmembrane region" description="Helical" evidence="1">
    <location>
        <begin position="20"/>
        <end position="44"/>
    </location>
</feature>
<dbReference type="PANTHER" id="PTHR38926">
    <property type="entry name" value="F-BOX DOMAIN CONTAINING PROTEIN, EXPRESSED"/>
    <property type="match status" value="1"/>
</dbReference>
<keyword evidence="1" id="KW-0812">Transmembrane</keyword>
<dbReference type="Gramene" id="TRITD5Bv1G224730.1">
    <property type="protein sequence ID" value="TRITD5Bv1G224730.1"/>
    <property type="gene ID" value="TRITD5Bv1G224730"/>
</dbReference>
<dbReference type="EMBL" id="LT934120">
    <property type="protein sequence ID" value="VAI38595.1"/>
    <property type="molecule type" value="Genomic_DNA"/>
</dbReference>
<name>A0A9R0XLF1_TRITD</name>
<protein>
    <recommendedName>
        <fullName evidence="2">F-box domain-containing protein</fullName>
    </recommendedName>
</protein>
<organism evidence="3 4">
    <name type="scientific">Triticum turgidum subsp. durum</name>
    <name type="common">Durum wheat</name>
    <name type="synonym">Triticum durum</name>
    <dbReference type="NCBI Taxonomy" id="4567"/>
    <lineage>
        <taxon>Eukaryota</taxon>
        <taxon>Viridiplantae</taxon>
        <taxon>Streptophyta</taxon>
        <taxon>Embryophyta</taxon>
        <taxon>Tracheophyta</taxon>
        <taxon>Spermatophyta</taxon>
        <taxon>Magnoliopsida</taxon>
        <taxon>Liliopsida</taxon>
        <taxon>Poales</taxon>
        <taxon>Poaceae</taxon>
        <taxon>BOP clade</taxon>
        <taxon>Pooideae</taxon>
        <taxon>Triticodae</taxon>
        <taxon>Triticeae</taxon>
        <taxon>Triticinae</taxon>
        <taxon>Triticum</taxon>
    </lineage>
</organism>
<gene>
    <name evidence="3" type="ORF">TRITD_5Bv1G224730</name>
</gene>
<dbReference type="Pfam" id="PF12937">
    <property type="entry name" value="F-box-like"/>
    <property type="match status" value="1"/>
</dbReference>